<accession>A0A2U2AQ26</accession>
<protein>
    <submittedName>
        <fullName evidence="2">Uncharacterized protein</fullName>
    </submittedName>
</protein>
<reference evidence="2 3" key="1">
    <citation type="journal article" date="2018" name="Genome Announc.">
        <title>Ignatzschineria cameli sp. nov., isolated from necrotic foot tissue of dromedaries (Camelus dromedarius) and associated maggots (Wohlfahrtia species) in Dubai.</title>
        <authorList>
            <person name="Tsang C.C."/>
            <person name="Tang J.Y."/>
            <person name="Fong J.Y."/>
            <person name="Kinne J."/>
            <person name="Lee H.H."/>
            <person name="Joseph M."/>
            <person name="Jose S."/>
            <person name="Schuster R.K."/>
            <person name="Tang Y."/>
            <person name="Sivakumar S."/>
            <person name="Chen J.H."/>
            <person name="Teng J.L."/>
            <person name="Lau S.K."/>
            <person name="Wernery U."/>
            <person name="Woo P.C."/>
        </authorList>
    </citation>
    <scope>NUCLEOTIDE SEQUENCE [LARGE SCALE GENOMIC DNA]</scope>
    <source>
        <strain evidence="2 3">KCTC 22643</strain>
    </source>
</reference>
<evidence type="ECO:0000313" key="2">
    <source>
        <dbReference type="EMBL" id="PWD85598.1"/>
    </source>
</evidence>
<sequence>MKSRSVEDQLYSAIVNNINEERFRSLFFSQNLQDEAFLKALGQVEIVRSFISTPENILGSDFTKHGEIAEQVEVAIHNAKQYLNQQNPTATFEGVGRTAPEDYLIDGVAVQSKFVNGLNNNLEHVLKHMERYSHFGRDGSYYHIPKDQFELIRRIYEGEAVEGLSDRTIRAIEEKIARIEAESGTSFSEVVRPGISEYAEVQRGRISETLDRHESELEAENRRRQLEIEKEHQASWSEGLKATAIAAAVGGTLSFGMALYGMYRDGKNPFKGEMSLEDWKKVGFSSLKGGLGGAVTGSAVYFLTNNANLAAPFAGAFVTLSKGIASLVHDLHRGNISLSEFQMNALYLGADSAGVALATLAGQILIPIPLLGPIIGSLAGKFVISTLLGSDQALAAEMEIAMQQFLQQLDIEQREKIVSLNQAFDALGDLRKVAFDLTLNETLVESSILLAHAYDVEVSKILKDEVDLERFLFG</sequence>
<evidence type="ECO:0000256" key="1">
    <source>
        <dbReference type="SAM" id="Coils"/>
    </source>
</evidence>
<comment type="caution">
    <text evidence="2">The sequence shown here is derived from an EMBL/GenBank/DDBJ whole genome shotgun (WGS) entry which is preliminary data.</text>
</comment>
<dbReference type="AlphaFoldDB" id="A0A2U2AQ26"/>
<keyword evidence="1" id="KW-0175">Coiled coil</keyword>
<keyword evidence="3" id="KW-1185">Reference proteome</keyword>
<feature type="coiled-coil region" evidence="1">
    <location>
        <begin position="203"/>
        <end position="230"/>
    </location>
</feature>
<proteinExistence type="predicted"/>
<evidence type="ECO:0000313" key="3">
    <source>
        <dbReference type="Proteomes" id="UP000244948"/>
    </source>
</evidence>
<gene>
    <name evidence="2" type="ORF">DC082_00265</name>
</gene>
<dbReference type="EMBL" id="QEWR01000001">
    <property type="protein sequence ID" value="PWD85598.1"/>
    <property type="molecule type" value="Genomic_DNA"/>
</dbReference>
<dbReference type="RefSeq" id="WP_109235251.1">
    <property type="nucleotide sequence ID" value="NZ_BMXZ01000007.1"/>
</dbReference>
<dbReference type="Proteomes" id="UP000244948">
    <property type="component" value="Unassembled WGS sequence"/>
</dbReference>
<organism evidence="2 3">
    <name type="scientific">Ignatzschineria indica</name>
    <dbReference type="NCBI Taxonomy" id="472583"/>
    <lineage>
        <taxon>Bacteria</taxon>
        <taxon>Pseudomonadati</taxon>
        <taxon>Pseudomonadota</taxon>
        <taxon>Gammaproteobacteria</taxon>
        <taxon>Cardiobacteriales</taxon>
        <taxon>Ignatzschineriaceae</taxon>
        <taxon>Ignatzschineria</taxon>
    </lineage>
</organism>
<name>A0A2U2AQ26_9GAMM</name>